<organism evidence="11 12">
    <name type="scientific">Salipiger aestuarii</name>
    <dbReference type="NCBI Taxonomy" id="568098"/>
    <lineage>
        <taxon>Bacteria</taxon>
        <taxon>Pseudomonadati</taxon>
        <taxon>Pseudomonadota</taxon>
        <taxon>Alphaproteobacteria</taxon>
        <taxon>Rhodobacterales</taxon>
        <taxon>Roseobacteraceae</taxon>
        <taxon>Salipiger</taxon>
    </lineage>
</organism>
<proteinExistence type="predicted"/>
<dbReference type="InterPro" id="IPR051474">
    <property type="entry name" value="Anti-sigma-K/W_factor"/>
</dbReference>
<evidence type="ECO:0000256" key="4">
    <source>
        <dbReference type="ARBA" id="ARBA00022692"/>
    </source>
</evidence>
<keyword evidence="3" id="KW-1003">Cell membrane</keyword>
<dbReference type="GO" id="GO:0005886">
    <property type="term" value="C:plasma membrane"/>
    <property type="evidence" value="ECO:0007669"/>
    <property type="project" value="UniProtKB-SubCell"/>
</dbReference>
<feature type="transmembrane region" description="Helical" evidence="9">
    <location>
        <begin position="84"/>
        <end position="105"/>
    </location>
</feature>
<evidence type="ECO:0000256" key="8">
    <source>
        <dbReference type="ARBA" id="ARBA00030803"/>
    </source>
</evidence>
<dbReference type="AlphaFoldDB" id="A0A327YN93"/>
<accession>A0A327YN93</accession>
<name>A0A327YN93_9RHOB</name>
<dbReference type="Gene3D" id="1.10.10.1320">
    <property type="entry name" value="Anti-sigma factor, zinc-finger domain"/>
    <property type="match status" value="1"/>
</dbReference>
<dbReference type="OrthoDB" id="9816387at2"/>
<keyword evidence="12" id="KW-1185">Reference proteome</keyword>
<evidence type="ECO:0000256" key="6">
    <source>
        <dbReference type="ARBA" id="ARBA00023136"/>
    </source>
</evidence>
<dbReference type="InterPro" id="IPR041916">
    <property type="entry name" value="Anti_sigma_zinc_sf"/>
</dbReference>
<dbReference type="PANTHER" id="PTHR37461">
    <property type="entry name" value="ANTI-SIGMA-K FACTOR RSKA"/>
    <property type="match status" value="1"/>
</dbReference>
<dbReference type="GO" id="GO:0016989">
    <property type="term" value="F:sigma factor antagonist activity"/>
    <property type="evidence" value="ECO:0007669"/>
    <property type="project" value="TreeGrafter"/>
</dbReference>
<evidence type="ECO:0000256" key="3">
    <source>
        <dbReference type="ARBA" id="ARBA00022475"/>
    </source>
</evidence>
<dbReference type="PANTHER" id="PTHR37461:SF1">
    <property type="entry name" value="ANTI-SIGMA-K FACTOR RSKA"/>
    <property type="match status" value="1"/>
</dbReference>
<feature type="domain" description="Anti-sigma K factor RskA C-terminal" evidence="10">
    <location>
        <begin position="96"/>
        <end position="215"/>
    </location>
</feature>
<dbReference type="GO" id="GO:0006417">
    <property type="term" value="P:regulation of translation"/>
    <property type="evidence" value="ECO:0007669"/>
    <property type="project" value="TreeGrafter"/>
</dbReference>
<keyword evidence="4 9" id="KW-0812">Transmembrane</keyword>
<dbReference type="Proteomes" id="UP000249165">
    <property type="component" value="Unassembled WGS sequence"/>
</dbReference>
<evidence type="ECO:0000256" key="7">
    <source>
        <dbReference type="ARBA" id="ARBA00029829"/>
    </source>
</evidence>
<evidence type="ECO:0000313" key="12">
    <source>
        <dbReference type="Proteomes" id="UP000249165"/>
    </source>
</evidence>
<evidence type="ECO:0000256" key="2">
    <source>
        <dbReference type="ARBA" id="ARBA00004236"/>
    </source>
</evidence>
<protein>
    <recommendedName>
        <fullName evidence="8">Regulator of SigK</fullName>
    </recommendedName>
    <alternativeName>
        <fullName evidence="7">Sigma-K anti-sigma factor RskA</fullName>
    </alternativeName>
</protein>
<dbReference type="Pfam" id="PF10099">
    <property type="entry name" value="RskA_C"/>
    <property type="match status" value="1"/>
</dbReference>
<keyword evidence="6 9" id="KW-0472">Membrane</keyword>
<comment type="subcellular location">
    <subcellularLocation>
        <location evidence="2">Cell membrane</location>
    </subcellularLocation>
    <subcellularLocation>
        <location evidence="1">Membrane</location>
        <topology evidence="1">Single-pass membrane protein</topology>
    </subcellularLocation>
</comment>
<evidence type="ECO:0000259" key="10">
    <source>
        <dbReference type="Pfam" id="PF10099"/>
    </source>
</evidence>
<evidence type="ECO:0000256" key="5">
    <source>
        <dbReference type="ARBA" id="ARBA00022989"/>
    </source>
</evidence>
<dbReference type="EMBL" id="QLMG01000003">
    <property type="protein sequence ID" value="RAK21991.1"/>
    <property type="molecule type" value="Genomic_DNA"/>
</dbReference>
<reference evidence="11 12" key="1">
    <citation type="submission" date="2018-06" db="EMBL/GenBank/DDBJ databases">
        <title>Genomic Encyclopedia of Archaeal and Bacterial Type Strains, Phase II (KMG-II): from individual species to whole genera.</title>
        <authorList>
            <person name="Goeker M."/>
        </authorList>
    </citation>
    <scope>NUCLEOTIDE SEQUENCE [LARGE SCALE GENOMIC DNA]</scope>
    <source>
        <strain evidence="11 12">DSM 22011</strain>
    </source>
</reference>
<evidence type="ECO:0000256" key="9">
    <source>
        <dbReference type="SAM" id="Phobius"/>
    </source>
</evidence>
<comment type="caution">
    <text evidence="11">The sequence shown here is derived from an EMBL/GenBank/DDBJ whole genome shotgun (WGS) entry which is preliminary data.</text>
</comment>
<evidence type="ECO:0000256" key="1">
    <source>
        <dbReference type="ARBA" id="ARBA00004167"/>
    </source>
</evidence>
<dbReference type="InterPro" id="IPR018764">
    <property type="entry name" value="RskA_C"/>
</dbReference>
<sequence length="224" mass="23360">MPVSDDDSALAAEYVLGALDRSERRDAQNRIATDPAFAAEVAAWEARLDPLLDRVAPQTPPAHGWAALETRLFAPPDDPRPRSAWAWLGIASGLSTALLAAVLWLGEPMQRAQGPLWISDLVSDDGSVRLAALYDAARGEMRVSVGGDAPAPDRDFELWMIAGGGAPVSLGVMPHTGSAAMAIPEDLRAEMVGATLAITEEPAGGAPGGQATGPVVATALLRRI</sequence>
<evidence type="ECO:0000313" key="11">
    <source>
        <dbReference type="EMBL" id="RAK21991.1"/>
    </source>
</evidence>
<dbReference type="RefSeq" id="WP_111549714.1">
    <property type="nucleotide sequence ID" value="NZ_LIGL01000001.1"/>
</dbReference>
<keyword evidence="5 9" id="KW-1133">Transmembrane helix</keyword>
<gene>
    <name evidence="11" type="ORF">ATI53_1003147</name>
</gene>